<name>A0AAN4ZMG8_9BILA</name>
<sequence length="75" mass="8068">IAHGILAIISCVLSYISFASENKSALATWCSRPASTRLGTNSSSCTSIFFSATFRPSRLSAVPLFYSKLGYRTLA</sequence>
<evidence type="ECO:0000256" key="1">
    <source>
        <dbReference type="SAM" id="SignalP"/>
    </source>
</evidence>
<evidence type="ECO:0000313" key="3">
    <source>
        <dbReference type="Proteomes" id="UP001328107"/>
    </source>
</evidence>
<keyword evidence="3" id="KW-1185">Reference proteome</keyword>
<reference evidence="3" key="1">
    <citation type="submission" date="2022-10" db="EMBL/GenBank/DDBJ databases">
        <title>Genome assembly of Pristionchus species.</title>
        <authorList>
            <person name="Yoshida K."/>
            <person name="Sommer R.J."/>
        </authorList>
    </citation>
    <scope>NUCLEOTIDE SEQUENCE [LARGE SCALE GENOMIC DNA]</scope>
    <source>
        <strain evidence="3">RS5460</strain>
    </source>
</reference>
<dbReference type="Proteomes" id="UP001328107">
    <property type="component" value="Unassembled WGS sequence"/>
</dbReference>
<evidence type="ECO:0000313" key="2">
    <source>
        <dbReference type="EMBL" id="GMR40962.1"/>
    </source>
</evidence>
<feature type="non-terminal residue" evidence="2">
    <location>
        <position position="75"/>
    </location>
</feature>
<protein>
    <submittedName>
        <fullName evidence="2">Uncharacterized protein</fullName>
    </submittedName>
</protein>
<feature type="non-terminal residue" evidence="2">
    <location>
        <position position="1"/>
    </location>
</feature>
<gene>
    <name evidence="2" type="ORF">PMAYCL1PPCAC_11157</name>
</gene>
<keyword evidence="1" id="KW-0732">Signal</keyword>
<organism evidence="2 3">
    <name type="scientific">Pristionchus mayeri</name>
    <dbReference type="NCBI Taxonomy" id="1317129"/>
    <lineage>
        <taxon>Eukaryota</taxon>
        <taxon>Metazoa</taxon>
        <taxon>Ecdysozoa</taxon>
        <taxon>Nematoda</taxon>
        <taxon>Chromadorea</taxon>
        <taxon>Rhabditida</taxon>
        <taxon>Rhabditina</taxon>
        <taxon>Diplogasteromorpha</taxon>
        <taxon>Diplogasteroidea</taxon>
        <taxon>Neodiplogasteridae</taxon>
        <taxon>Pristionchus</taxon>
    </lineage>
</organism>
<dbReference type="AlphaFoldDB" id="A0AAN4ZMG8"/>
<accession>A0AAN4ZMG8</accession>
<proteinExistence type="predicted"/>
<feature type="signal peptide" evidence="1">
    <location>
        <begin position="1"/>
        <end position="19"/>
    </location>
</feature>
<comment type="caution">
    <text evidence="2">The sequence shown here is derived from an EMBL/GenBank/DDBJ whole genome shotgun (WGS) entry which is preliminary data.</text>
</comment>
<feature type="chain" id="PRO_5042985316" evidence="1">
    <location>
        <begin position="20"/>
        <end position="75"/>
    </location>
</feature>
<dbReference type="EMBL" id="BTRK01000003">
    <property type="protein sequence ID" value="GMR40962.1"/>
    <property type="molecule type" value="Genomic_DNA"/>
</dbReference>